<evidence type="ECO:0000313" key="3">
    <source>
        <dbReference type="Proteomes" id="UP001652625"/>
    </source>
</evidence>
<evidence type="ECO:0000256" key="2">
    <source>
        <dbReference type="SAM" id="MobiDB-lite"/>
    </source>
</evidence>
<dbReference type="Proteomes" id="UP001652625">
    <property type="component" value="Chromosome 02"/>
</dbReference>
<dbReference type="RefSeq" id="XP_065646638.1">
    <property type="nucleotide sequence ID" value="XM_065790566.1"/>
</dbReference>
<feature type="compositionally biased region" description="Basic and acidic residues" evidence="2">
    <location>
        <begin position="1030"/>
        <end position="1048"/>
    </location>
</feature>
<evidence type="ECO:0000313" key="4">
    <source>
        <dbReference type="RefSeq" id="XP_065646638.1"/>
    </source>
</evidence>
<protein>
    <submittedName>
        <fullName evidence="4">Chromosome partition protein Smc isoform X3</fullName>
    </submittedName>
</protein>
<feature type="coiled-coil region" evidence="1">
    <location>
        <begin position="102"/>
        <end position="129"/>
    </location>
</feature>
<keyword evidence="1" id="KW-0175">Coiled coil</keyword>
<sequence length="1055" mass="125400">MEMQENKENENLYDLDHLGRWYKTHFNFDLHSKDSQLIHSGKEHDPMNFDHDPINFNDKVQPDVEANFENEKQDIVKGFMIEKKIIHQNHEQDKQNLINKFIKEREIILKDFQKQLETIESRLFEASKTKHGQRNVVKKPSTVDSTENHDKLIGEQKLEQQTPKQNFEACEKQLFVRLDGSRVIRPEEFILNFEMEEKLESEKDSLERNFRKEKERIKDILELEYERKFLREKLAHESEIKNLHSDIDHLKDLRYEVGSLWKGQASKLEAQFQNERMELEKHYIEEIELIKRKLERRHTLKLKEQQREYDEAITELKNDLKKLKADLYEATLNNNRYNEDLKEKLYREFQEKFYNETKAVREHNEKLNKELAKTTKEKIELARRTRELETNLENESSTIKEYASKLNHEYQIKFQKIISENEKLKAEKRLIENANEVMHSNIIRIEAEKKNLESKLCLSEKMSNDCEDSIKLLRDQNKSLSQEINTLRVEKTDVQKNIEAANEKERQTRAELKRIEEELNESTNRYIFLEREKLQQEKLVISFRREIEGNLINQKGVLSKIENYESESNRLRNLLETERNENKRLHERFQQDAELLRKKDNEIQTVKDELAALKTEYEEIRSKLEACSENLQKSNSEKASLREKIEKLKITTDLNHKQELVTVQSKYVVEFNKRLEYVKKSYEQEIEQLKSKIKCSNNKEEPPVPSTISTESSKNIINKIICGHNINQEFCNCSEAGLFNNSCFKKTESSSNNESEQMTCFDSSFEKRFSSNVKFNNDQNKPQLTSINNENIQNTIIRNKKVDDPLLFHSERCSTVNTQLSQNHEHKELSNSYQNHYLSKFTEDLGKIQTSPKFYRQLEEQHGNLSINDHSLKVYKNNRTGRSYEKTKSSSNLPYCASINDIILQFEKAEKSYDSHLIRTLLKDIQCEVHLLNKMIDESTPYSSPRHTDNQTIFKNKDHNKTNDKYIKSGTKANEIQNALRHLHSENYELHQESTPQINDTTEHESSYHELLKRRAMLEKLVDILQEKMQEKRREKKSKQEVIIKDSSNDEDSTI</sequence>
<evidence type="ECO:0000256" key="1">
    <source>
        <dbReference type="SAM" id="Coils"/>
    </source>
</evidence>
<feature type="region of interest" description="Disordered" evidence="2">
    <location>
        <begin position="1030"/>
        <end position="1055"/>
    </location>
</feature>
<feature type="region of interest" description="Disordered" evidence="2">
    <location>
        <begin position="940"/>
        <end position="963"/>
    </location>
</feature>
<keyword evidence="3" id="KW-1185">Reference proteome</keyword>
<dbReference type="PANTHER" id="PTHR23159">
    <property type="entry name" value="CENTROSOMAL PROTEIN 2"/>
    <property type="match status" value="1"/>
</dbReference>
<feature type="coiled-coil region" evidence="1">
    <location>
        <begin position="265"/>
        <end position="532"/>
    </location>
</feature>
<gene>
    <name evidence="4" type="primary">LOC105845651</name>
</gene>
<accession>A0ABM4BCJ1</accession>
<dbReference type="GeneID" id="105845651"/>
<dbReference type="PANTHER" id="PTHR23159:SF31">
    <property type="entry name" value="CENTROSOME-ASSOCIATED PROTEIN CEP250 ISOFORM X1"/>
    <property type="match status" value="1"/>
</dbReference>
<proteinExistence type="predicted"/>
<feature type="compositionally biased region" description="Polar residues" evidence="2">
    <location>
        <begin position="940"/>
        <end position="954"/>
    </location>
</feature>
<feature type="coiled-coil region" evidence="1">
    <location>
        <begin position="561"/>
        <end position="699"/>
    </location>
</feature>
<reference evidence="4" key="2">
    <citation type="submission" date="2025-08" db="UniProtKB">
        <authorList>
            <consortium name="RefSeq"/>
        </authorList>
    </citation>
    <scope>IDENTIFICATION</scope>
</reference>
<name>A0ABM4BCJ1_HYDVU</name>
<organism evidence="3 4">
    <name type="scientific">Hydra vulgaris</name>
    <name type="common">Hydra</name>
    <name type="synonym">Hydra attenuata</name>
    <dbReference type="NCBI Taxonomy" id="6087"/>
    <lineage>
        <taxon>Eukaryota</taxon>
        <taxon>Metazoa</taxon>
        <taxon>Cnidaria</taxon>
        <taxon>Hydrozoa</taxon>
        <taxon>Hydroidolina</taxon>
        <taxon>Anthoathecata</taxon>
        <taxon>Aplanulata</taxon>
        <taxon>Hydridae</taxon>
        <taxon>Hydra</taxon>
    </lineage>
</organism>
<reference evidence="3" key="1">
    <citation type="submission" date="2025-05" db="UniProtKB">
        <authorList>
            <consortium name="RefSeq"/>
        </authorList>
    </citation>
    <scope>NUCLEOTIDE SEQUENCE [LARGE SCALE GENOMIC DNA]</scope>
</reference>
<feature type="coiled-coil region" evidence="1">
    <location>
        <begin position="196"/>
        <end position="223"/>
    </location>
</feature>